<dbReference type="EMBL" id="CP018791">
    <property type="protein sequence ID" value="ARR01717.1"/>
    <property type="molecule type" value="Genomic_DNA"/>
</dbReference>
<reference evidence="2" key="2">
    <citation type="submission" date="2024-02" db="EMBL/GenBank/DDBJ databases">
        <authorList>
            <person name="Miller W.G."/>
            <person name="Yee E."/>
            <person name="Lopes B.S."/>
            <person name="Chapman M.H."/>
            <person name="Huynh S."/>
            <person name="Bono J.L."/>
            <person name="Parker C.T."/>
            <person name="Strachan N.J.C."/>
            <person name="Forbes K.J."/>
        </authorList>
    </citation>
    <scope>NUCLEOTIDE SEQUENCE</scope>
    <source>
        <strain evidence="2">RM9261</strain>
    </source>
</reference>
<gene>
    <name evidence="1" type="primary">acpP1</name>
    <name evidence="1" type="ORF">CVIC8964_0280</name>
    <name evidence="2" type="ORF">CVIC9261_01415</name>
</gene>
<dbReference type="STRING" id="1660074.CVIC8964_0280"/>
<dbReference type="KEGG" id="camz:CVIC12175_0288"/>
<organism evidence="1 3">
    <name type="scientific">Campylobacter vicugnae</name>
    <dbReference type="NCBI Taxonomy" id="1660076"/>
    <lineage>
        <taxon>Bacteria</taxon>
        <taxon>Pseudomonadati</taxon>
        <taxon>Campylobacterota</taxon>
        <taxon>Epsilonproteobacteria</taxon>
        <taxon>Campylobacterales</taxon>
        <taxon>Campylobacteraceae</taxon>
        <taxon>Campylobacter</taxon>
    </lineage>
</organism>
<keyword evidence="4" id="KW-1185">Reference proteome</keyword>
<name>A0A1X9SZJ2_9BACT</name>
<dbReference type="SUPFAM" id="SSF47336">
    <property type="entry name" value="ACP-like"/>
    <property type="match status" value="1"/>
</dbReference>
<dbReference type="Gene3D" id="1.10.1200.10">
    <property type="entry name" value="ACP-like"/>
    <property type="match status" value="1"/>
</dbReference>
<evidence type="ECO:0000313" key="3">
    <source>
        <dbReference type="Proteomes" id="UP000194265"/>
    </source>
</evidence>
<dbReference type="OrthoDB" id="5360412at2"/>
<dbReference type="Proteomes" id="UP000194265">
    <property type="component" value="Chromosome"/>
</dbReference>
<dbReference type="RefSeq" id="WP_086246930.1">
    <property type="nucleotide sequence ID" value="NZ_CP018791.1"/>
</dbReference>
<sequence length="74" mass="8565">MKEIKELFNKIGKSDIDESMTNLLSDGIIDSMDIMALVVEIEKLYKKPLKSKFIINENFESFESICKMLDEAMQ</sequence>
<dbReference type="EMBL" id="CP144916">
    <property type="protein sequence ID" value="WWC42018.1"/>
    <property type="molecule type" value="Genomic_DNA"/>
</dbReference>
<evidence type="ECO:0000313" key="1">
    <source>
        <dbReference type="EMBL" id="ARR01717.1"/>
    </source>
</evidence>
<dbReference type="InterPro" id="IPR036736">
    <property type="entry name" value="ACP-like_sf"/>
</dbReference>
<evidence type="ECO:0000313" key="4">
    <source>
        <dbReference type="Proteomes" id="UP001318120"/>
    </source>
</evidence>
<proteinExistence type="predicted"/>
<reference evidence="3 4" key="1">
    <citation type="journal article" date="2017" name="Genome Biol. Evol.">
        <title>Comparative Genomic Analysis Identifies a Campylobacter Clade Deficient in Selenium Metabolism.</title>
        <authorList>
            <person name="Miller W.G."/>
            <person name="Yee E."/>
            <person name="Lopes B.S."/>
            <person name="Chapman M.H."/>
            <person name="Huynh S."/>
            <person name="Bono J.L."/>
            <person name="Parker C.T."/>
            <person name="Strachan N.J.C."/>
            <person name="Forbes K.J."/>
        </authorList>
    </citation>
    <scope>NUCLEOTIDE SEQUENCE [LARGE SCALE GENOMIC DNA]</scope>
    <source>
        <strain evidence="1 3">RM8964</strain>
        <strain evidence="2 4">RM9261</strain>
    </source>
</reference>
<dbReference type="AlphaFoldDB" id="A0A1X9SZJ2"/>
<accession>A0A1X9SZJ2</accession>
<dbReference type="GeneID" id="93112727"/>
<dbReference type="Proteomes" id="UP001318120">
    <property type="component" value="Chromosome"/>
</dbReference>
<protein>
    <submittedName>
        <fullName evidence="1">Acyl carrier protein</fullName>
    </submittedName>
</protein>
<evidence type="ECO:0000313" key="2">
    <source>
        <dbReference type="EMBL" id="WWC42018.1"/>
    </source>
</evidence>